<dbReference type="Proteomes" id="UP000027586">
    <property type="component" value="Unassembled WGS sequence"/>
</dbReference>
<organism evidence="8 9">
    <name type="scientific">Lichtheimia corymbifera JMRC:FSU:9682</name>
    <dbReference type="NCBI Taxonomy" id="1263082"/>
    <lineage>
        <taxon>Eukaryota</taxon>
        <taxon>Fungi</taxon>
        <taxon>Fungi incertae sedis</taxon>
        <taxon>Mucoromycota</taxon>
        <taxon>Mucoromycotina</taxon>
        <taxon>Mucoromycetes</taxon>
        <taxon>Mucorales</taxon>
        <taxon>Lichtheimiaceae</taxon>
        <taxon>Lichtheimia</taxon>
    </lineage>
</organism>
<dbReference type="EMBL" id="CBTN010000081">
    <property type="protein sequence ID" value="CDH60012.1"/>
    <property type="molecule type" value="Genomic_DNA"/>
</dbReference>
<dbReference type="InterPro" id="IPR000571">
    <property type="entry name" value="Znf_CCCH"/>
</dbReference>
<protein>
    <recommendedName>
        <fullName evidence="7">C3H1-type domain-containing protein</fullName>
    </recommendedName>
</protein>
<feature type="domain" description="C3H1-type" evidence="7">
    <location>
        <begin position="28"/>
        <end position="56"/>
    </location>
</feature>
<evidence type="ECO:0000313" key="9">
    <source>
        <dbReference type="Proteomes" id="UP000027586"/>
    </source>
</evidence>
<name>A0A068SDY2_9FUNG</name>
<keyword evidence="3 5" id="KW-0863">Zinc-finger</keyword>
<dbReference type="PROSITE" id="PS50103">
    <property type="entry name" value="ZF_C3H1"/>
    <property type="match status" value="2"/>
</dbReference>
<gene>
    <name evidence="8" type="ORF">LCOR_10811.1</name>
</gene>
<evidence type="ECO:0000256" key="4">
    <source>
        <dbReference type="ARBA" id="ARBA00022833"/>
    </source>
</evidence>
<feature type="zinc finger region" description="C3H1-type" evidence="5">
    <location>
        <begin position="28"/>
        <end position="56"/>
    </location>
</feature>
<dbReference type="OrthoDB" id="410307at2759"/>
<dbReference type="GO" id="GO:0008270">
    <property type="term" value="F:zinc ion binding"/>
    <property type="evidence" value="ECO:0007669"/>
    <property type="project" value="UniProtKB-KW"/>
</dbReference>
<dbReference type="GO" id="GO:0003729">
    <property type="term" value="F:mRNA binding"/>
    <property type="evidence" value="ECO:0007669"/>
    <property type="project" value="InterPro"/>
</dbReference>
<dbReference type="STRING" id="1263082.A0A068SDY2"/>
<dbReference type="Gene3D" id="4.10.1000.10">
    <property type="entry name" value="Zinc finger, CCCH-type"/>
    <property type="match status" value="2"/>
</dbReference>
<accession>A0A068SDY2</accession>
<dbReference type="InterPro" id="IPR045877">
    <property type="entry name" value="ZFP36-like"/>
</dbReference>
<dbReference type="PANTHER" id="PTHR12547">
    <property type="entry name" value="CCCH ZINC FINGER/TIS11-RELATED"/>
    <property type="match status" value="1"/>
</dbReference>
<keyword evidence="4 5" id="KW-0862">Zinc</keyword>
<dbReference type="InterPro" id="IPR036855">
    <property type="entry name" value="Znf_CCCH_sf"/>
</dbReference>
<dbReference type="SMART" id="SM00356">
    <property type="entry name" value="ZnF_C3H1"/>
    <property type="match status" value="2"/>
</dbReference>
<keyword evidence="1 5" id="KW-0479">Metal-binding</keyword>
<evidence type="ECO:0000259" key="7">
    <source>
        <dbReference type="PROSITE" id="PS50103"/>
    </source>
</evidence>
<reference evidence="8" key="1">
    <citation type="submission" date="2013-08" db="EMBL/GenBank/DDBJ databases">
        <title>Gene expansion shapes genome architecture in the human pathogen Lichtheimia corymbifera: an evolutionary genomics analysis in the ancient terrestrial Mucorales (Mucoromycotina).</title>
        <authorList>
            <person name="Schwartze V.U."/>
            <person name="Winter S."/>
            <person name="Shelest E."/>
            <person name="Marcet-Houben M."/>
            <person name="Horn F."/>
            <person name="Wehner S."/>
            <person name="Hoffmann K."/>
            <person name="Riege K."/>
            <person name="Sammeth M."/>
            <person name="Nowrousian M."/>
            <person name="Valiante V."/>
            <person name="Linde J."/>
            <person name="Jacobsen I.D."/>
            <person name="Marz M."/>
            <person name="Brakhage A.A."/>
            <person name="Gabaldon T."/>
            <person name="Bocker S."/>
            <person name="Voigt K."/>
        </authorList>
    </citation>
    <scope>NUCLEOTIDE SEQUENCE [LARGE SCALE GENOMIC DNA]</scope>
    <source>
        <strain evidence="8">FSU 9682</strain>
    </source>
</reference>
<feature type="compositionally biased region" description="Polar residues" evidence="6">
    <location>
        <begin position="1"/>
        <end position="12"/>
    </location>
</feature>
<dbReference type="VEuPathDB" id="FungiDB:LCOR_10811.1"/>
<feature type="compositionally biased region" description="Low complexity" evidence="6">
    <location>
        <begin position="113"/>
        <end position="139"/>
    </location>
</feature>
<evidence type="ECO:0000256" key="5">
    <source>
        <dbReference type="PROSITE-ProRule" id="PRU00723"/>
    </source>
</evidence>
<evidence type="ECO:0000256" key="6">
    <source>
        <dbReference type="SAM" id="MobiDB-lite"/>
    </source>
</evidence>
<feature type="region of interest" description="Disordered" evidence="6">
    <location>
        <begin position="187"/>
        <end position="241"/>
    </location>
</feature>
<keyword evidence="9" id="KW-1185">Reference proteome</keyword>
<evidence type="ECO:0000256" key="2">
    <source>
        <dbReference type="ARBA" id="ARBA00022737"/>
    </source>
</evidence>
<comment type="caution">
    <text evidence="8">The sequence shown here is derived from an EMBL/GenBank/DDBJ whole genome shotgun (WGS) entry which is preliminary data.</text>
</comment>
<feature type="region of interest" description="Disordered" evidence="6">
    <location>
        <begin position="94"/>
        <end position="139"/>
    </location>
</feature>
<dbReference type="SUPFAM" id="SSF90229">
    <property type="entry name" value="CCCH zinc finger"/>
    <property type="match status" value="2"/>
</dbReference>
<keyword evidence="2" id="KW-0677">Repeat</keyword>
<sequence length="258" mass="28435">MYSDQASNNNNLAGHYKGGVHPNKKPELYKTEMCRNWNEIGHCRYGRKCRFAHGEHELRMIQRHARYKTEICRTYHRTGTCLYGVRCTFIHDEQRPSPTLPVGTDRGSMHPTSSSSSSSSSSSNASDIESSSSYTSSSNASHMASSVERLESIFDQDAAFYYDTMGTFPLPKKERRLAAFSSICSSAAPPASSTSNIADNPVASSTSSLGDGSTDLWSLSSSVTQHRQQQQQSYTSSLSSSPAFRPIHGFYSAPNLAW</sequence>
<dbReference type="FunFam" id="4.10.1000.10:FF:000001">
    <property type="entry name" value="zinc finger CCCH domain-containing protein 15-like"/>
    <property type="match status" value="1"/>
</dbReference>
<evidence type="ECO:0000256" key="1">
    <source>
        <dbReference type="ARBA" id="ARBA00022723"/>
    </source>
</evidence>
<dbReference type="PANTHER" id="PTHR12547:SF18">
    <property type="entry name" value="PROTEIN TIS11"/>
    <property type="match status" value="1"/>
</dbReference>
<feature type="domain" description="C3H1-type" evidence="7">
    <location>
        <begin position="66"/>
        <end position="94"/>
    </location>
</feature>
<feature type="region of interest" description="Disordered" evidence="6">
    <location>
        <begin position="1"/>
        <end position="22"/>
    </location>
</feature>
<feature type="zinc finger region" description="C3H1-type" evidence="5">
    <location>
        <begin position="66"/>
        <end position="94"/>
    </location>
</feature>
<dbReference type="Pfam" id="PF00642">
    <property type="entry name" value="zf-CCCH"/>
    <property type="match status" value="2"/>
</dbReference>
<evidence type="ECO:0000256" key="3">
    <source>
        <dbReference type="ARBA" id="ARBA00022771"/>
    </source>
</evidence>
<evidence type="ECO:0000313" key="8">
    <source>
        <dbReference type="EMBL" id="CDH60012.1"/>
    </source>
</evidence>
<dbReference type="AlphaFoldDB" id="A0A068SDY2"/>
<proteinExistence type="predicted"/>